<feature type="compositionally biased region" description="Polar residues" evidence="2">
    <location>
        <begin position="347"/>
        <end position="364"/>
    </location>
</feature>
<dbReference type="EMBL" id="JAELUQ010000018">
    <property type="protein sequence ID" value="KAG7402583.1"/>
    <property type="molecule type" value="Genomic_DNA"/>
</dbReference>
<dbReference type="AlphaFoldDB" id="A0A8J5NGZ5"/>
<feature type="region of interest" description="Disordered" evidence="2">
    <location>
        <begin position="172"/>
        <end position="198"/>
    </location>
</feature>
<gene>
    <name evidence="3" type="ORF">Forpe1208_v017157</name>
</gene>
<organism evidence="3 4">
    <name type="scientific">Fusarium oxysporum f. sp. rapae</name>
    <dbReference type="NCBI Taxonomy" id="485398"/>
    <lineage>
        <taxon>Eukaryota</taxon>
        <taxon>Fungi</taxon>
        <taxon>Dikarya</taxon>
        <taxon>Ascomycota</taxon>
        <taxon>Pezizomycotina</taxon>
        <taxon>Sordariomycetes</taxon>
        <taxon>Hypocreomycetidae</taxon>
        <taxon>Hypocreales</taxon>
        <taxon>Nectriaceae</taxon>
        <taxon>Fusarium</taxon>
        <taxon>Fusarium oxysporum species complex</taxon>
    </lineage>
</organism>
<keyword evidence="1" id="KW-0175">Coiled coil</keyword>
<evidence type="ECO:0000256" key="2">
    <source>
        <dbReference type="SAM" id="MobiDB-lite"/>
    </source>
</evidence>
<name>A0A8J5NGZ5_FUSOX</name>
<reference evidence="3" key="1">
    <citation type="submission" date="2021-04" db="EMBL/GenBank/DDBJ databases">
        <title>First draft genome resource for Brassicaceae pathogens Fusarium oxysporum f. sp. raphani and Fusarium oxysporum f. sp. rapae.</title>
        <authorList>
            <person name="Asai S."/>
        </authorList>
    </citation>
    <scope>NUCLEOTIDE SEQUENCE</scope>
    <source>
        <strain evidence="3">Tf1208</strain>
    </source>
</reference>
<dbReference type="InterPro" id="IPR022190">
    <property type="entry name" value="DUF3716"/>
</dbReference>
<accession>A0A8J5NGZ5</accession>
<feature type="compositionally biased region" description="Basic and acidic residues" evidence="2">
    <location>
        <begin position="187"/>
        <end position="198"/>
    </location>
</feature>
<proteinExistence type="predicted"/>
<dbReference type="Pfam" id="PF12511">
    <property type="entry name" value="DUF3716"/>
    <property type="match status" value="1"/>
</dbReference>
<evidence type="ECO:0000313" key="4">
    <source>
        <dbReference type="Proteomes" id="UP000694050"/>
    </source>
</evidence>
<feature type="coiled-coil region" evidence="1">
    <location>
        <begin position="78"/>
        <end position="105"/>
    </location>
</feature>
<protein>
    <submittedName>
        <fullName evidence="3">Uncharacterized protein</fullName>
    </submittedName>
</protein>
<comment type="caution">
    <text evidence="3">The sequence shown here is derived from an EMBL/GenBank/DDBJ whole genome shotgun (WGS) entry which is preliminary data.</text>
</comment>
<dbReference type="Proteomes" id="UP000694050">
    <property type="component" value="Unassembled WGS sequence"/>
</dbReference>
<evidence type="ECO:0000256" key="1">
    <source>
        <dbReference type="SAM" id="Coils"/>
    </source>
</evidence>
<sequence length="364" mass="41895">MATGKDIWDSLPVDEQRSVWDETERNFWSKFRSLKNAENRKIETDFLHLLIRDFMDLTSLAAHKERLEEFRSRIAKDHAKVEAELARITNEYEEKANQLGRTEQDYRTSFQKRTENLHDIWFKMRRFFRKKRGEDLDAPDHLGPESEGILLPGMLLELFSGFDGPTPRIEPTNGTAVAADRPEEENDRDHMEGVEHHDNGRDESLVDIVDADGNVIGPVEQIEPWNRWVEGIQELEIRRPVKIRRGRHFTTTHLAGIYERTEAKGVKWLSCMIQATGAIQTKRCLSCDKNQGAFDDCIIVGGNLFQKCGNCEWNRRGCHGSSRDTIDILSSTERAQRKKQLEDGAPKTSTGRSSETAHQTLSRF</sequence>
<evidence type="ECO:0000313" key="3">
    <source>
        <dbReference type="EMBL" id="KAG7402583.1"/>
    </source>
</evidence>
<feature type="region of interest" description="Disordered" evidence="2">
    <location>
        <begin position="335"/>
        <end position="364"/>
    </location>
</feature>